<dbReference type="PANTHER" id="PTHR23512:SF5">
    <property type="entry name" value="MAJOR FACILITATOR SUPERFAMILY DOMAIN-CONTAINING PROTEIN 1"/>
    <property type="match status" value="1"/>
</dbReference>
<dbReference type="SUPFAM" id="SSF103473">
    <property type="entry name" value="MFS general substrate transporter"/>
    <property type="match status" value="1"/>
</dbReference>
<evidence type="ECO:0000313" key="21">
    <source>
        <dbReference type="EnsemblMetazoa" id="Aqu2.1.43711_001"/>
    </source>
</evidence>
<keyword evidence="19" id="KW-0472">Membrane</keyword>
<feature type="transmembrane region" description="Helical" evidence="19">
    <location>
        <begin position="366"/>
        <end position="383"/>
    </location>
</feature>
<dbReference type="GO" id="GO:0022857">
    <property type="term" value="F:transmembrane transporter activity"/>
    <property type="evidence" value="ECO:0007669"/>
    <property type="project" value="InterPro"/>
</dbReference>
<comment type="catalytic activity">
    <reaction evidence="8">
        <text>L-aspartyl-L-lysine(out) = L-aspartyl-L-lysine(in)</text>
        <dbReference type="Rhea" id="RHEA:79411"/>
        <dbReference type="ChEBI" id="CHEBI:229953"/>
    </reaction>
</comment>
<comment type="catalytic activity">
    <reaction evidence="6">
        <text>L-lysyl-L-alpha-amino acid(out) = L-lysyl-L-alpha-amino acid(in)</text>
        <dbReference type="Rhea" id="RHEA:79387"/>
        <dbReference type="ChEBI" id="CHEBI:229965"/>
    </reaction>
</comment>
<dbReference type="InterPro" id="IPR011701">
    <property type="entry name" value="MFS"/>
</dbReference>
<reference evidence="22" key="1">
    <citation type="journal article" date="2010" name="Nature">
        <title>The Amphimedon queenslandica genome and the evolution of animal complexity.</title>
        <authorList>
            <person name="Srivastava M."/>
            <person name="Simakov O."/>
            <person name="Chapman J."/>
            <person name="Fahey B."/>
            <person name="Gauthier M.E."/>
            <person name="Mitros T."/>
            <person name="Richards G.S."/>
            <person name="Conaco C."/>
            <person name="Dacre M."/>
            <person name="Hellsten U."/>
            <person name="Larroux C."/>
            <person name="Putnam N.H."/>
            <person name="Stanke M."/>
            <person name="Adamska M."/>
            <person name="Darling A."/>
            <person name="Degnan S.M."/>
            <person name="Oakley T.H."/>
            <person name="Plachetzki D.C."/>
            <person name="Zhai Y."/>
            <person name="Adamski M."/>
            <person name="Calcino A."/>
            <person name="Cummins S.F."/>
            <person name="Goodstein D.M."/>
            <person name="Harris C."/>
            <person name="Jackson D.J."/>
            <person name="Leys S.P."/>
            <person name="Shu S."/>
            <person name="Woodcroft B.J."/>
            <person name="Vervoort M."/>
            <person name="Kosik K.S."/>
            <person name="Manning G."/>
            <person name="Degnan B.M."/>
            <person name="Rokhsar D.S."/>
        </authorList>
    </citation>
    <scope>NUCLEOTIDE SEQUENCE [LARGE SCALE GENOMIC DNA]</scope>
</reference>
<comment type="catalytic activity">
    <reaction evidence="12">
        <text>L-histidyl-L-alpha-amino acid(out) = L-histidyl-L-alpha-amino acid(in)</text>
        <dbReference type="Rhea" id="RHEA:79379"/>
        <dbReference type="ChEBI" id="CHEBI:229964"/>
    </reaction>
</comment>
<comment type="subcellular location">
    <subcellularLocation>
        <location evidence="1">Membrane</location>
        <topology evidence="1">Multi-pass membrane protein</topology>
    </subcellularLocation>
</comment>
<evidence type="ECO:0000256" key="4">
    <source>
        <dbReference type="ARBA" id="ARBA00044881"/>
    </source>
</evidence>
<organism evidence="21">
    <name type="scientific">Amphimedon queenslandica</name>
    <name type="common">Sponge</name>
    <dbReference type="NCBI Taxonomy" id="400682"/>
    <lineage>
        <taxon>Eukaryota</taxon>
        <taxon>Metazoa</taxon>
        <taxon>Porifera</taxon>
        <taxon>Demospongiae</taxon>
        <taxon>Heteroscleromorpha</taxon>
        <taxon>Haplosclerida</taxon>
        <taxon>Niphatidae</taxon>
        <taxon>Amphimedon</taxon>
    </lineage>
</organism>
<evidence type="ECO:0000256" key="5">
    <source>
        <dbReference type="ARBA" id="ARBA00044884"/>
    </source>
</evidence>
<comment type="subunit">
    <text evidence="18">Homodimer. Interacts with lysosomal protein GLMP (via lumenal domain); the interaction starts while both proteins are still in the endoplasmic reticulum and is required for stabilization of MFSD1 in lysosomes but has no direct effect on its targeting to lysosomes or transporter activity.</text>
</comment>
<dbReference type="Gene3D" id="1.20.1250.20">
    <property type="entry name" value="MFS general substrate transporter like domains"/>
    <property type="match status" value="1"/>
</dbReference>
<comment type="catalytic activity">
    <reaction evidence="10">
        <text>L-lysyl-L-lysine(out) = L-lysyl-L-lysine(in)</text>
        <dbReference type="Rhea" id="RHEA:79403"/>
        <dbReference type="ChEBI" id="CHEBI:229956"/>
    </reaction>
</comment>
<dbReference type="EnsemblMetazoa" id="Aqu2.1.43711_001">
    <property type="protein sequence ID" value="Aqu2.1.43711_001"/>
    <property type="gene ID" value="Aqu2.1.43711"/>
</dbReference>
<evidence type="ECO:0000256" key="12">
    <source>
        <dbReference type="ARBA" id="ARBA00044912"/>
    </source>
</evidence>
<evidence type="ECO:0000256" key="7">
    <source>
        <dbReference type="ARBA" id="ARBA00044893"/>
    </source>
</evidence>
<dbReference type="EnsemblMetazoa" id="XM_011405152.1">
    <property type="protein sequence ID" value="XP_011403454.1"/>
    <property type="gene ID" value="LOC105312472"/>
</dbReference>
<dbReference type="eggNOG" id="KOG4686">
    <property type="taxonomic scope" value="Eukaryota"/>
</dbReference>
<feature type="domain" description="Major facilitator superfamily (MFS) profile" evidence="20">
    <location>
        <begin position="1"/>
        <end position="388"/>
    </location>
</feature>
<evidence type="ECO:0000256" key="18">
    <source>
        <dbReference type="ARBA" id="ARBA00046376"/>
    </source>
</evidence>
<evidence type="ECO:0000256" key="19">
    <source>
        <dbReference type="SAM" id="Phobius"/>
    </source>
</evidence>
<evidence type="ECO:0000256" key="17">
    <source>
        <dbReference type="ARBA" id="ARBA00045709"/>
    </source>
</evidence>
<evidence type="ECO:0000313" key="22">
    <source>
        <dbReference type="Proteomes" id="UP000007879"/>
    </source>
</evidence>
<comment type="catalytic activity">
    <reaction evidence="3">
        <text>L-histidyl-glycine(out) = L-histidyl-glycine(in)</text>
        <dbReference type="Rhea" id="RHEA:79395"/>
        <dbReference type="ChEBI" id="CHEBI:229957"/>
    </reaction>
</comment>
<feature type="transmembrane region" description="Helical" evidence="19">
    <location>
        <begin position="50"/>
        <end position="69"/>
    </location>
</feature>
<name>A0A1X7VTP2_AMPQE</name>
<dbReference type="GO" id="GO:0016020">
    <property type="term" value="C:membrane"/>
    <property type="evidence" value="ECO:0007669"/>
    <property type="project" value="UniProtKB-SubCell"/>
</dbReference>
<dbReference type="KEGG" id="aqu:105312472"/>
<evidence type="ECO:0000256" key="13">
    <source>
        <dbReference type="ARBA" id="ARBA00044919"/>
    </source>
</evidence>
<dbReference type="InterPro" id="IPR052187">
    <property type="entry name" value="MFSD1"/>
</dbReference>
<dbReference type="InterPro" id="IPR020846">
    <property type="entry name" value="MFS_dom"/>
</dbReference>
<feature type="transmembrane region" description="Helical" evidence="19">
    <location>
        <begin position="269"/>
        <end position="289"/>
    </location>
</feature>
<proteinExistence type="predicted"/>
<comment type="catalytic activity">
    <reaction evidence="4">
        <text>L-alpha-aminoacyl-L-arginine(out) = L-alpha-aminoacyl-L-arginine(in)</text>
        <dbReference type="Rhea" id="RHEA:79367"/>
        <dbReference type="ChEBI" id="CHEBI:229968"/>
    </reaction>
</comment>
<evidence type="ECO:0000256" key="11">
    <source>
        <dbReference type="ARBA" id="ARBA00044903"/>
    </source>
</evidence>
<evidence type="ECO:0000256" key="16">
    <source>
        <dbReference type="ARBA" id="ARBA00045018"/>
    </source>
</evidence>
<feature type="transmembrane region" description="Helical" evidence="19">
    <location>
        <begin position="242"/>
        <end position="262"/>
    </location>
</feature>
<dbReference type="OrthoDB" id="424834at2759"/>
<evidence type="ECO:0000256" key="14">
    <source>
        <dbReference type="ARBA" id="ARBA00044924"/>
    </source>
</evidence>
<evidence type="ECO:0000256" key="9">
    <source>
        <dbReference type="ARBA" id="ARBA00044899"/>
    </source>
</evidence>
<dbReference type="PROSITE" id="PS50850">
    <property type="entry name" value="MFS"/>
    <property type="match status" value="1"/>
</dbReference>
<evidence type="ECO:0000256" key="15">
    <source>
        <dbReference type="ARBA" id="ARBA00044985"/>
    </source>
</evidence>
<feature type="transmembrane region" description="Helical" evidence="19">
    <location>
        <begin position="75"/>
        <end position="96"/>
    </location>
</feature>
<feature type="transmembrane region" description="Helical" evidence="19">
    <location>
        <begin position="200"/>
        <end position="222"/>
    </location>
</feature>
<comment type="catalytic activity">
    <reaction evidence="2">
        <text>L-lysyl-L-alanine(out) = L-lysyl-L-alanine(in)</text>
        <dbReference type="Rhea" id="RHEA:79399"/>
        <dbReference type="ChEBI" id="CHEBI:229954"/>
    </reaction>
</comment>
<comment type="catalytic activity">
    <reaction evidence="11">
        <text>L-arginyl-glycine(out) = L-arginyl-glycine(in)</text>
        <dbReference type="Rhea" id="RHEA:79391"/>
        <dbReference type="ChEBI" id="CHEBI:229955"/>
    </reaction>
</comment>
<evidence type="ECO:0000256" key="2">
    <source>
        <dbReference type="ARBA" id="ARBA00044876"/>
    </source>
</evidence>
<keyword evidence="19" id="KW-1133">Transmembrane helix</keyword>
<evidence type="ECO:0000256" key="10">
    <source>
        <dbReference type="ARBA" id="ARBA00044900"/>
    </source>
</evidence>
<feature type="transmembrane region" description="Helical" evidence="19">
    <location>
        <begin position="330"/>
        <end position="354"/>
    </location>
</feature>
<evidence type="ECO:0000256" key="8">
    <source>
        <dbReference type="ARBA" id="ARBA00044898"/>
    </source>
</evidence>
<feature type="transmembrane region" description="Helical" evidence="19">
    <location>
        <begin position="108"/>
        <end position="129"/>
    </location>
</feature>
<dbReference type="PANTHER" id="PTHR23512">
    <property type="entry name" value="MAJOR FACILITATOR SUPERFAMILY DOMAIN-CONTAINING PROTEIN 1"/>
    <property type="match status" value="1"/>
</dbReference>
<dbReference type="Pfam" id="PF07690">
    <property type="entry name" value="MFS_1"/>
    <property type="match status" value="1"/>
</dbReference>
<comment type="catalytic activity">
    <reaction evidence="5">
        <text>L-alpha-aminoacyl-L-histidine(out) = L-alpha-aminoacyl-L-histidine(in)</text>
        <dbReference type="Rhea" id="RHEA:79375"/>
        <dbReference type="ChEBI" id="CHEBI:229967"/>
    </reaction>
</comment>
<comment type="function">
    <text evidence="17">Lysosomal dipeptide uniporter that selectively exports lysine, arginine or histidine-containing dipeptides with a net positive charge from the lysosome lumen into the cytosol. Could play a role in a specific type of protein O-glycosylation indirectly regulating macrophages migration and tissue invasion. Also essential for liver homeostasis.</text>
</comment>
<protein>
    <recommendedName>
        <fullName evidence="15">Lysosomal dipeptide transporter MFSD1</fullName>
    </recommendedName>
    <alternativeName>
        <fullName evidence="16">Major facilitator superfamily domain-containing protein 1</fullName>
    </alternativeName>
</protein>
<feature type="transmembrane region" description="Helical" evidence="19">
    <location>
        <begin position="149"/>
        <end position="171"/>
    </location>
</feature>
<gene>
    <name evidence="21" type="primary">105312472</name>
</gene>
<accession>A0A1X7VTP2</accession>
<feature type="transmembrane region" description="Helical" evidence="19">
    <location>
        <begin position="22"/>
        <end position="43"/>
    </location>
</feature>
<dbReference type="AlphaFoldDB" id="A0A1X7VTP2"/>
<evidence type="ECO:0000259" key="20">
    <source>
        <dbReference type="PROSITE" id="PS50850"/>
    </source>
</evidence>
<keyword evidence="22" id="KW-1185">Reference proteome</keyword>
<dbReference type="Proteomes" id="UP000007879">
    <property type="component" value="Unassembled WGS sequence"/>
</dbReference>
<dbReference type="InterPro" id="IPR036259">
    <property type="entry name" value="MFS_trans_sf"/>
</dbReference>
<sequence length="405" mass="44444">MPSGLEDTIIKVMGVTTAEYDLLFSATAWPGIVLCLVGGIIIDKLVGLRLGLLIVVSSVLVGQTIWGVGGFIDNYFVMLVGRFFIGAGNDLTIIVANAFKAIWFKEKLPLAISIDIAYSRIGGTMAILIPQLIYDNLNSAFDSPNVRLGVSLLTAAGAMLLGLLFSLIVIFMDYEREKKSKGQGRQDGLKSIKIDDIKQFSFLFWLVVLINTTFIPVIHSFVTIGQLFFVQKYGFTIQLANIVNSLNFGLVIILAPVAGLLISKSSTNLIWMLGSALLGLSVHAIILLLRNRDYIVPFLAVSLYSIAYSFWAPSYMALPALLIKEDYITTAYGMISFSFNASLALMIYLTGLVVDNYGYFILESSYFLIVTGCIVLVLLVIIVDSSSRHPKLITQVLNCLLKIRS</sequence>
<comment type="catalytic activity">
    <reaction evidence="14">
        <text>L-lysyl-glycine(out) = L-lysyl-glycine(in)</text>
        <dbReference type="Rhea" id="RHEA:79407"/>
        <dbReference type="ChEBI" id="CHEBI:191202"/>
    </reaction>
</comment>
<reference evidence="21" key="2">
    <citation type="submission" date="2017-05" db="UniProtKB">
        <authorList>
            <consortium name="EnsemblMetazoa"/>
        </authorList>
    </citation>
    <scope>IDENTIFICATION</scope>
</reference>
<evidence type="ECO:0000256" key="6">
    <source>
        <dbReference type="ARBA" id="ARBA00044891"/>
    </source>
</evidence>
<dbReference type="InParanoid" id="A0A1X7VTP2"/>
<keyword evidence="19" id="KW-0812">Transmembrane</keyword>
<comment type="catalytic activity">
    <reaction evidence="13">
        <text>L-alanyl-L-lysine(out) = L-alanyl-L-lysine(in)</text>
        <dbReference type="Rhea" id="RHEA:79415"/>
        <dbReference type="ChEBI" id="CHEBI:192470"/>
    </reaction>
</comment>
<comment type="catalytic activity">
    <reaction evidence="7">
        <text>L-alpha-aminoacyl-L-lysine(out) = L-alpha-aminoacyl-L-lysine(in)</text>
        <dbReference type="Rhea" id="RHEA:79383"/>
        <dbReference type="ChEBI" id="CHEBI:229966"/>
    </reaction>
</comment>
<evidence type="ECO:0000256" key="3">
    <source>
        <dbReference type="ARBA" id="ARBA00044878"/>
    </source>
</evidence>
<evidence type="ECO:0000256" key="1">
    <source>
        <dbReference type="ARBA" id="ARBA00004141"/>
    </source>
</evidence>
<comment type="catalytic activity">
    <reaction evidence="9">
        <text>L-arginyl-L-alpha-amino acid(out) = L-arginyl-L-alpha-amino acid(in)</text>
        <dbReference type="Rhea" id="RHEA:79371"/>
        <dbReference type="ChEBI" id="CHEBI:84315"/>
    </reaction>
</comment>
<feature type="transmembrane region" description="Helical" evidence="19">
    <location>
        <begin position="295"/>
        <end position="318"/>
    </location>
</feature>
<dbReference type="OMA" id="IRMFPKI"/>